<gene>
    <name evidence="1" type="ORF">ATE80_15405</name>
</gene>
<dbReference type="EMBL" id="LNSV01000035">
    <property type="protein sequence ID" value="KUH37923.1"/>
    <property type="molecule type" value="Genomic_DNA"/>
</dbReference>
<dbReference type="STRING" id="936756.ATE80_15405"/>
<dbReference type="AlphaFoldDB" id="A0A124ECL7"/>
<protein>
    <submittedName>
        <fullName evidence="1">Uncharacterized protein</fullName>
    </submittedName>
</protein>
<comment type="caution">
    <text evidence="1">The sequence shown here is derived from an EMBL/GenBank/DDBJ whole genome shotgun (WGS) entry which is preliminary data.</text>
</comment>
<accession>A0A124ECL7</accession>
<organism evidence="1 2">
    <name type="scientific">Streptomyces kanasensis</name>
    <dbReference type="NCBI Taxonomy" id="936756"/>
    <lineage>
        <taxon>Bacteria</taxon>
        <taxon>Bacillati</taxon>
        <taxon>Actinomycetota</taxon>
        <taxon>Actinomycetes</taxon>
        <taxon>Kitasatosporales</taxon>
        <taxon>Streptomycetaceae</taxon>
        <taxon>Streptomyces</taxon>
    </lineage>
</organism>
<dbReference type="RefSeq" id="WP_058942786.1">
    <property type="nucleotide sequence ID" value="NZ_LNSV01000035.1"/>
</dbReference>
<keyword evidence="2" id="KW-1185">Reference proteome</keyword>
<dbReference type="OrthoDB" id="5188805at2"/>
<name>A0A124ECL7_9ACTN</name>
<evidence type="ECO:0000313" key="1">
    <source>
        <dbReference type="EMBL" id="KUH37923.1"/>
    </source>
</evidence>
<sequence length="89" mass="9706">MAKVEQPLTDDSIKVRQLSHYQFSWVAGDPAAPGTFTLQLVLDEGAWEEVLTVDAADADVLQDLLSNTGTVHYDVARRTLMFGVTRVGG</sequence>
<dbReference type="Proteomes" id="UP000054011">
    <property type="component" value="Unassembled WGS sequence"/>
</dbReference>
<reference evidence="1 2" key="1">
    <citation type="submission" date="2015-11" db="EMBL/GenBank/DDBJ databases">
        <title>Genome-wide analysis reveals the secondary metabolome in Streptomyces kanasensis ZX01.</title>
        <authorList>
            <person name="Zhang G."/>
            <person name="Han L."/>
            <person name="Feng J."/>
            <person name="Zhang X."/>
        </authorList>
    </citation>
    <scope>NUCLEOTIDE SEQUENCE [LARGE SCALE GENOMIC DNA]</scope>
    <source>
        <strain evidence="1 2">ZX01</strain>
    </source>
</reference>
<evidence type="ECO:0000313" key="2">
    <source>
        <dbReference type="Proteomes" id="UP000054011"/>
    </source>
</evidence>
<proteinExistence type="predicted"/>